<dbReference type="RefSeq" id="WP_241571748.1">
    <property type="nucleotide sequence ID" value="NZ_JAKUML010000010.1"/>
</dbReference>
<sequence length="92" mass="11145">MPYLKNFTGHLLFIVFWENIDTYNYDHNFNLMYTENKSNKMLNTVFKDYQFDECGNWVERKTKSETETKYSIQKIDITYYEPCKKAIIIAMA</sequence>
<proteinExistence type="predicted"/>
<organism evidence="1 2">
    <name type="scientific">Acinetobacter sedimenti</name>
    <dbReference type="NCBI Taxonomy" id="2919922"/>
    <lineage>
        <taxon>Bacteria</taxon>
        <taxon>Pseudomonadati</taxon>
        <taxon>Pseudomonadota</taxon>
        <taxon>Gammaproteobacteria</taxon>
        <taxon>Moraxellales</taxon>
        <taxon>Moraxellaceae</taxon>
        <taxon>Acinetobacter</taxon>
    </lineage>
</organism>
<evidence type="ECO:0000313" key="2">
    <source>
        <dbReference type="Proteomes" id="UP001139701"/>
    </source>
</evidence>
<comment type="caution">
    <text evidence="1">The sequence shown here is derived from an EMBL/GenBank/DDBJ whole genome shotgun (WGS) entry which is preliminary data.</text>
</comment>
<gene>
    <name evidence="1" type="ORF">MKI79_07870</name>
</gene>
<protein>
    <submittedName>
        <fullName evidence="1">Uncharacterized protein</fullName>
    </submittedName>
</protein>
<name>A0A9X1X2J4_9GAMM</name>
<dbReference type="Proteomes" id="UP001139701">
    <property type="component" value="Unassembled WGS sequence"/>
</dbReference>
<dbReference type="AlphaFoldDB" id="A0A9X1X2J4"/>
<keyword evidence="2" id="KW-1185">Reference proteome</keyword>
<dbReference type="EMBL" id="JAKUML010000010">
    <property type="protein sequence ID" value="MCJ8146816.1"/>
    <property type="molecule type" value="Genomic_DNA"/>
</dbReference>
<evidence type="ECO:0000313" key="1">
    <source>
        <dbReference type="EMBL" id="MCJ8146816.1"/>
    </source>
</evidence>
<accession>A0A9X1X2J4</accession>
<reference evidence="1" key="1">
    <citation type="submission" date="2022-02" db="EMBL/GenBank/DDBJ databases">
        <title>Acinetobacter A3.8 sp. nov., isolated from Sediment (Zhairuo Island).</title>
        <authorList>
            <person name="Zheng K."/>
        </authorList>
    </citation>
    <scope>NUCLEOTIDE SEQUENCE</scope>
    <source>
        <strain evidence="1">A3.8</strain>
    </source>
</reference>